<dbReference type="InParanoid" id="U5DJV0"/>
<reference evidence="1 2" key="1">
    <citation type="submission" date="2013-05" db="EMBL/GenBank/DDBJ databases">
        <title>Draft genome sequence of Rubidibacter lacunae KORDI 51-2.</title>
        <authorList>
            <person name="Choi D.H."/>
            <person name="Noh J.H."/>
            <person name="Kwon K.-K."/>
            <person name="Lee J.-H."/>
            <person name="Ryu J.-Y."/>
        </authorList>
    </citation>
    <scope>NUCLEOTIDE SEQUENCE [LARGE SCALE GENOMIC DNA]</scope>
    <source>
        <strain evidence="1 2">KORDI 51-2</strain>
    </source>
</reference>
<organism evidence="1 2">
    <name type="scientific">Rubidibacter lacunae KORDI 51-2</name>
    <dbReference type="NCBI Taxonomy" id="582515"/>
    <lineage>
        <taxon>Bacteria</taxon>
        <taxon>Bacillati</taxon>
        <taxon>Cyanobacteriota</taxon>
        <taxon>Cyanophyceae</taxon>
        <taxon>Oscillatoriophycideae</taxon>
        <taxon>Chroococcales</taxon>
        <taxon>Aphanothecaceae</taxon>
        <taxon>Rubidibacter</taxon>
    </lineage>
</organism>
<name>U5DJV0_9CHRO</name>
<dbReference type="EMBL" id="ASSJ01000035">
    <property type="protein sequence ID" value="ERN41966.1"/>
    <property type="molecule type" value="Genomic_DNA"/>
</dbReference>
<keyword evidence="2" id="KW-1185">Reference proteome</keyword>
<comment type="caution">
    <text evidence="1">The sequence shown here is derived from an EMBL/GenBank/DDBJ whole genome shotgun (WGS) entry which is preliminary data.</text>
</comment>
<evidence type="ECO:0000313" key="2">
    <source>
        <dbReference type="Proteomes" id="UP000016960"/>
    </source>
</evidence>
<proteinExistence type="predicted"/>
<sequence>MNPEKRDIAPLNAGLMPAFMLVCKPPWESLYTYTPFPRAIVLRTATVAIQANLRWKPAGCRTSPS</sequence>
<gene>
    <name evidence="1" type="ORF">KR51_00012960</name>
</gene>
<evidence type="ECO:0000313" key="1">
    <source>
        <dbReference type="EMBL" id="ERN41966.1"/>
    </source>
</evidence>
<dbReference type="AlphaFoldDB" id="U5DJV0"/>
<dbReference type="Proteomes" id="UP000016960">
    <property type="component" value="Unassembled WGS sequence"/>
</dbReference>
<protein>
    <submittedName>
        <fullName evidence="1">Uncharacterized protein</fullName>
    </submittedName>
</protein>
<accession>U5DJV0</accession>